<feature type="transmembrane region" description="Helical" evidence="9">
    <location>
        <begin position="364"/>
        <end position="385"/>
    </location>
</feature>
<evidence type="ECO:0000313" key="13">
    <source>
        <dbReference type="Proteomes" id="UP000887568"/>
    </source>
</evidence>
<dbReference type="InterPro" id="IPR051275">
    <property type="entry name" value="Cell_adhesion_signaling"/>
</dbReference>
<comment type="subcellular location">
    <subcellularLocation>
        <location evidence="1">Membrane</location>
        <topology evidence="1">Single-pass type I membrane protein</topology>
    </subcellularLocation>
</comment>
<feature type="domain" description="Ig-like" evidence="11">
    <location>
        <begin position="138"/>
        <end position="259"/>
    </location>
</feature>
<evidence type="ECO:0000256" key="7">
    <source>
        <dbReference type="ARBA" id="ARBA00023319"/>
    </source>
</evidence>
<dbReference type="Proteomes" id="UP000887568">
    <property type="component" value="Unplaced"/>
</dbReference>
<feature type="signal peptide" evidence="10">
    <location>
        <begin position="1"/>
        <end position="24"/>
    </location>
</feature>
<feature type="region of interest" description="Disordered" evidence="8">
    <location>
        <begin position="505"/>
        <end position="534"/>
    </location>
</feature>
<sequence>MLSLSNPSHLVGLLLAILVTEAAAITIIRGPQDQTVNLGGTVVFRCTVSNKGNFKVYWFFDRANRYLSADTTFFADAMDARLSIVGNLALGQFNLRIAGVRASDAGVYRCGYVPAGTNMLTSRAARLTVRLPPDEGFPRCEVSPPAGMIRLGQRATLTCTSQGGVPPASLTWLRNGMEITPAVQRRNVIERTFDEALNGVRFTCRATSPAIMGDRICSLVPLSINPTARVEPPQLIARPGDTVVFECVTGGPSPIVEISWTFGGIFVPPLQEPNRFELSMDRLNLTIRDVQLADDETSVQCTVAIAQGLSATAGALLRVVPPPTDLTTLIPTTVTPFTTLTPDVNQTQPLPTPQYRDGLGTGSIIGIIIGGIAATQLIIIVIVFISHRLSSDSKRPYGTISARGDSMVPSLAGWTGQQVSHTPYEGLDASGRSASVIRYLTLHPLRVPPTRYSTTDVGVYEEAGDLNTNTILYESGYVPPLTYTGNIRDSMDIDQDVYQPALRSSAANPDVYEQPRASVNLTCPTTTDGDYYEPPEVTQQLTSANQSIRSQVSQDGDYYEPPEVTEQLASSHNRDPYYYEPQPDTDKTRPLADDESEVYEVPPSQVATAITGGNNQQTNNADDNEYYEPPVEETQQSSTPVMTHATDAHVYDVAPDGDEYEIPDGSDANRR</sequence>
<dbReference type="Pfam" id="PF07686">
    <property type="entry name" value="V-set"/>
    <property type="match status" value="1"/>
</dbReference>
<proteinExistence type="predicted"/>
<dbReference type="Pfam" id="PF08205">
    <property type="entry name" value="C2-set_2"/>
    <property type="match status" value="1"/>
</dbReference>
<dbReference type="PANTHER" id="PTHR11640:SF31">
    <property type="entry name" value="IRREGULAR CHIASM C-ROUGHEST PROTEIN-RELATED"/>
    <property type="match status" value="1"/>
</dbReference>
<dbReference type="SUPFAM" id="SSF48726">
    <property type="entry name" value="Immunoglobulin"/>
    <property type="match status" value="3"/>
</dbReference>
<dbReference type="AlphaFoldDB" id="A0A914AVZ6"/>
<feature type="compositionally biased region" description="Polar residues" evidence="8">
    <location>
        <begin position="517"/>
        <end position="528"/>
    </location>
</feature>
<dbReference type="Gene3D" id="2.60.40.10">
    <property type="entry name" value="Immunoglobulins"/>
    <property type="match status" value="3"/>
</dbReference>
<evidence type="ECO:0000256" key="10">
    <source>
        <dbReference type="SAM" id="SignalP"/>
    </source>
</evidence>
<keyword evidence="2 9" id="KW-0812">Transmembrane</keyword>
<evidence type="ECO:0000256" key="4">
    <source>
        <dbReference type="ARBA" id="ARBA00023136"/>
    </source>
</evidence>
<keyword evidence="10" id="KW-0732">Signal</keyword>
<dbReference type="InterPro" id="IPR036179">
    <property type="entry name" value="Ig-like_dom_sf"/>
</dbReference>
<organism evidence="12 13">
    <name type="scientific">Patiria miniata</name>
    <name type="common">Bat star</name>
    <name type="synonym">Asterina miniata</name>
    <dbReference type="NCBI Taxonomy" id="46514"/>
    <lineage>
        <taxon>Eukaryota</taxon>
        <taxon>Metazoa</taxon>
        <taxon>Echinodermata</taxon>
        <taxon>Eleutherozoa</taxon>
        <taxon>Asterozoa</taxon>
        <taxon>Asteroidea</taxon>
        <taxon>Valvatacea</taxon>
        <taxon>Valvatida</taxon>
        <taxon>Asterinidae</taxon>
        <taxon>Patiria</taxon>
    </lineage>
</organism>
<dbReference type="InterPro" id="IPR013783">
    <property type="entry name" value="Ig-like_fold"/>
</dbReference>
<dbReference type="GO" id="GO:0005911">
    <property type="term" value="C:cell-cell junction"/>
    <property type="evidence" value="ECO:0007669"/>
    <property type="project" value="TreeGrafter"/>
</dbReference>
<keyword evidence="6" id="KW-0325">Glycoprotein</keyword>
<feature type="compositionally biased region" description="Polar residues" evidence="8">
    <location>
        <begin position="605"/>
        <end position="621"/>
    </location>
</feature>
<keyword evidence="3 9" id="KW-1133">Transmembrane helix</keyword>
<feature type="domain" description="Ig-like" evidence="11">
    <location>
        <begin position="23"/>
        <end position="110"/>
    </location>
</feature>
<evidence type="ECO:0000256" key="1">
    <source>
        <dbReference type="ARBA" id="ARBA00004479"/>
    </source>
</evidence>
<reference evidence="12" key="1">
    <citation type="submission" date="2022-11" db="UniProtKB">
        <authorList>
            <consortium name="EnsemblMetazoa"/>
        </authorList>
    </citation>
    <scope>IDENTIFICATION</scope>
</reference>
<keyword evidence="5" id="KW-1015">Disulfide bond</keyword>
<keyword evidence="7" id="KW-0393">Immunoglobulin domain</keyword>
<dbReference type="PROSITE" id="PS50835">
    <property type="entry name" value="IG_LIKE"/>
    <property type="match status" value="2"/>
</dbReference>
<evidence type="ECO:0000259" key="11">
    <source>
        <dbReference type="PROSITE" id="PS50835"/>
    </source>
</evidence>
<feature type="region of interest" description="Disordered" evidence="8">
    <location>
        <begin position="565"/>
        <end position="671"/>
    </location>
</feature>
<evidence type="ECO:0000313" key="12">
    <source>
        <dbReference type="EnsemblMetazoa" id="XP_038067932.1"/>
    </source>
</evidence>
<protein>
    <recommendedName>
        <fullName evidence="11">Ig-like domain-containing protein</fullName>
    </recommendedName>
</protein>
<dbReference type="PANTHER" id="PTHR11640">
    <property type="entry name" value="NEPHRIN"/>
    <property type="match status" value="1"/>
</dbReference>
<evidence type="ECO:0000256" key="5">
    <source>
        <dbReference type="ARBA" id="ARBA00023157"/>
    </source>
</evidence>
<dbReference type="GO" id="GO:0005886">
    <property type="term" value="C:plasma membrane"/>
    <property type="evidence" value="ECO:0007669"/>
    <property type="project" value="TreeGrafter"/>
</dbReference>
<name>A0A914AVZ6_PATMI</name>
<dbReference type="GO" id="GO:0098609">
    <property type="term" value="P:cell-cell adhesion"/>
    <property type="evidence" value="ECO:0007669"/>
    <property type="project" value="TreeGrafter"/>
</dbReference>
<dbReference type="GeneID" id="119737556"/>
<feature type="chain" id="PRO_5037962118" description="Ig-like domain-containing protein" evidence="10">
    <location>
        <begin position="25"/>
        <end position="671"/>
    </location>
</feature>
<dbReference type="InterPro" id="IPR007110">
    <property type="entry name" value="Ig-like_dom"/>
</dbReference>
<evidence type="ECO:0000256" key="9">
    <source>
        <dbReference type="SAM" id="Phobius"/>
    </source>
</evidence>
<evidence type="ECO:0000256" key="8">
    <source>
        <dbReference type="SAM" id="MobiDB-lite"/>
    </source>
</evidence>
<dbReference type="SMART" id="SM00406">
    <property type="entry name" value="IGv"/>
    <property type="match status" value="1"/>
</dbReference>
<evidence type="ECO:0000256" key="3">
    <source>
        <dbReference type="ARBA" id="ARBA00022989"/>
    </source>
</evidence>
<dbReference type="Pfam" id="PF13927">
    <property type="entry name" value="Ig_3"/>
    <property type="match status" value="1"/>
</dbReference>
<feature type="compositionally biased region" description="Acidic residues" evidence="8">
    <location>
        <begin position="655"/>
        <end position="664"/>
    </location>
</feature>
<dbReference type="RefSeq" id="XP_038067932.1">
    <property type="nucleotide sequence ID" value="XM_038212004.1"/>
</dbReference>
<keyword evidence="4 9" id="KW-0472">Membrane</keyword>
<dbReference type="InterPro" id="IPR003599">
    <property type="entry name" value="Ig_sub"/>
</dbReference>
<dbReference type="InterPro" id="IPR013106">
    <property type="entry name" value="Ig_V-set"/>
</dbReference>
<evidence type="ECO:0000256" key="2">
    <source>
        <dbReference type="ARBA" id="ARBA00022692"/>
    </source>
</evidence>
<dbReference type="OrthoDB" id="10028801at2759"/>
<dbReference type="EnsemblMetazoa" id="XM_038212004.1">
    <property type="protein sequence ID" value="XP_038067932.1"/>
    <property type="gene ID" value="LOC119737556"/>
</dbReference>
<dbReference type="OMA" id="QDLYYEP"/>
<keyword evidence="13" id="KW-1185">Reference proteome</keyword>
<evidence type="ECO:0000256" key="6">
    <source>
        <dbReference type="ARBA" id="ARBA00023180"/>
    </source>
</evidence>
<accession>A0A914AVZ6</accession>
<dbReference type="SMART" id="SM00409">
    <property type="entry name" value="IG"/>
    <property type="match status" value="3"/>
</dbReference>
<dbReference type="InterPro" id="IPR013162">
    <property type="entry name" value="CD80_C2-set"/>
</dbReference>
<dbReference type="GO" id="GO:0050839">
    <property type="term" value="F:cell adhesion molecule binding"/>
    <property type="evidence" value="ECO:0007669"/>
    <property type="project" value="TreeGrafter"/>
</dbReference>